<proteinExistence type="predicted"/>
<name>X0ZUV1_9ZZZZ</name>
<reference evidence="1" key="1">
    <citation type="journal article" date="2014" name="Front. Microbiol.">
        <title>High frequency of phylogenetically diverse reductive dehalogenase-homologous genes in deep subseafloor sedimentary metagenomes.</title>
        <authorList>
            <person name="Kawai M."/>
            <person name="Futagami T."/>
            <person name="Toyoda A."/>
            <person name="Takaki Y."/>
            <person name="Nishi S."/>
            <person name="Hori S."/>
            <person name="Arai W."/>
            <person name="Tsubouchi T."/>
            <person name="Morono Y."/>
            <person name="Uchiyama I."/>
            <person name="Ito T."/>
            <person name="Fujiyama A."/>
            <person name="Inagaki F."/>
            <person name="Takami H."/>
        </authorList>
    </citation>
    <scope>NUCLEOTIDE SEQUENCE</scope>
    <source>
        <strain evidence="1">Expedition CK06-06</strain>
    </source>
</reference>
<accession>X0ZUV1</accession>
<organism evidence="1">
    <name type="scientific">marine sediment metagenome</name>
    <dbReference type="NCBI Taxonomy" id="412755"/>
    <lineage>
        <taxon>unclassified sequences</taxon>
        <taxon>metagenomes</taxon>
        <taxon>ecological metagenomes</taxon>
    </lineage>
</organism>
<sequence>MSTKMERLEERIKDLEDIIKYAIGGIDALSAQWEDEEAKEDVLAIKQTLEQACVDTGTSPYHRLCNQVIDMQCAIIGWRKKLAFNSEDDLIGELDRRITEALKDVPKFPKDLQRREIVE</sequence>
<gene>
    <name evidence="1" type="ORF">S01H4_05970</name>
</gene>
<protein>
    <submittedName>
        <fullName evidence="1">Uncharacterized protein</fullName>
    </submittedName>
</protein>
<evidence type="ECO:0000313" key="1">
    <source>
        <dbReference type="EMBL" id="GAG73224.1"/>
    </source>
</evidence>
<dbReference type="AlphaFoldDB" id="X0ZUV1"/>
<dbReference type="EMBL" id="BART01001785">
    <property type="protein sequence ID" value="GAG73224.1"/>
    <property type="molecule type" value="Genomic_DNA"/>
</dbReference>
<comment type="caution">
    <text evidence="1">The sequence shown here is derived from an EMBL/GenBank/DDBJ whole genome shotgun (WGS) entry which is preliminary data.</text>
</comment>